<dbReference type="NCBIfam" id="NF033488">
    <property type="entry name" value="lmo0937_fam_TM"/>
    <property type="match status" value="1"/>
</dbReference>
<evidence type="ECO:0000313" key="2">
    <source>
        <dbReference type="EMBL" id="KAB1067755.1"/>
    </source>
</evidence>
<keyword evidence="1" id="KW-1133">Transmembrane helix</keyword>
<keyword evidence="1" id="KW-0472">Membrane</keyword>
<keyword evidence="1" id="KW-0812">Transmembrane</keyword>
<dbReference type="Pfam" id="PF18919">
    <property type="entry name" value="DUF5670"/>
    <property type="match status" value="1"/>
</dbReference>
<name>A0A6N6MG36_9FLAO</name>
<feature type="transmembrane region" description="Helical" evidence="1">
    <location>
        <begin position="7"/>
        <end position="40"/>
    </location>
</feature>
<organism evidence="2 3">
    <name type="scientific">Pseudotamlana haliotis</name>
    <dbReference type="NCBI Taxonomy" id="2614804"/>
    <lineage>
        <taxon>Bacteria</taxon>
        <taxon>Pseudomonadati</taxon>
        <taxon>Bacteroidota</taxon>
        <taxon>Flavobacteriia</taxon>
        <taxon>Flavobacteriales</taxon>
        <taxon>Flavobacteriaceae</taxon>
        <taxon>Pseudotamlana</taxon>
    </lineage>
</organism>
<dbReference type="EMBL" id="WAAT01000044">
    <property type="protein sequence ID" value="KAB1067755.1"/>
    <property type="molecule type" value="Genomic_DNA"/>
</dbReference>
<sequence>MLKTTGIIIIFCLIFWAIGFFVFSAGLIIHLLLIAAVVVASLKVLEN</sequence>
<gene>
    <name evidence="2" type="ORF">F6U93_09115</name>
</gene>
<keyword evidence="3" id="KW-1185">Reference proteome</keyword>
<proteinExistence type="predicted"/>
<dbReference type="AlphaFoldDB" id="A0A6N6MG36"/>
<evidence type="ECO:0000313" key="3">
    <source>
        <dbReference type="Proteomes" id="UP000441333"/>
    </source>
</evidence>
<accession>A0A6N6MG36</accession>
<evidence type="ECO:0000256" key="1">
    <source>
        <dbReference type="SAM" id="Phobius"/>
    </source>
</evidence>
<comment type="caution">
    <text evidence="2">The sequence shown here is derived from an EMBL/GenBank/DDBJ whole genome shotgun (WGS) entry which is preliminary data.</text>
</comment>
<dbReference type="Proteomes" id="UP000441333">
    <property type="component" value="Unassembled WGS sequence"/>
</dbReference>
<dbReference type="RefSeq" id="WP_150939037.1">
    <property type="nucleotide sequence ID" value="NZ_WAAT01000044.1"/>
</dbReference>
<reference evidence="2 3" key="1">
    <citation type="submission" date="2019-09" db="EMBL/GenBank/DDBJ databases">
        <authorList>
            <person name="Cao W.R."/>
        </authorList>
    </citation>
    <scope>NUCLEOTIDE SEQUENCE [LARGE SCALE GENOMIC DNA]</scope>
    <source>
        <strain evidence="2 3">B1N29</strain>
    </source>
</reference>
<dbReference type="InterPro" id="IPR043727">
    <property type="entry name" value="Lmo0937-like"/>
</dbReference>
<protein>
    <submittedName>
        <fullName evidence="2">Lmo0937 family membrane protein</fullName>
    </submittedName>
</protein>